<dbReference type="InterPro" id="IPR050661">
    <property type="entry name" value="BglG_antiterminators"/>
</dbReference>
<keyword evidence="3" id="KW-0805">Transcription regulation</keyword>
<keyword evidence="10" id="KW-1185">Reference proteome</keyword>
<dbReference type="InterPro" id="IPR036390">
    <property type="entry name" value="WH_DNA-bd_sf"/>
</dbReference>
<keyword evidence="1" id="KW-0808">Transferase</keyword>
<organism evidence="9 10">
    <name type="scientific">Halobacillus salinus</name>
    <dbReference type="NCBI Taxonomy" id="192814"/>
    <lineage>
        <taxon>Bacteria</taxon>
        <taxon>Bacillati</taxon>
        <taxon>Bacillota</taxon>
        <taxon>Bacilli</taxon>
        <taxon>Bacillales</taxon>
        <taxon>Bacillaceae</taxon>
        <taxon>Halobacillus</taxon>
    </lineage>
</organism>
<dbReference type="PROSITE" id="PS51372">
    <property type="entry name" value="PRD_2"/>
    <property type="match status" value="2"/>
</dbReference>
<evidence type="ECO:0000256" key="4">
    <source>
        <dbReference type="ARBA" id="ARBA00023159"/>
    </source>
</evidence>
<dbReference type="EMBL" id="SRJC01000003">
    <property type="protein sequence ID" value="TGB02429.1"/>
    <property type="molecule type" value="Genomic_DNA"/>
</dbReference>
<evidence type="ECO:0000259" key="6">
    <source>
        <dbReference type="PROSITE" id="PS51094"/>
    </source>
</evidence>
<dbReference type="Gene3D" id="1.10.10.10">
    <property type="entry name" value="Winged helix-like DNA-binding domain superfamily/Winged helix DNA-binding domain"/>
    <property type="match status" value="1"/>
</dbReference>
<dbReference type="Gene3D" id="1.10.1790.10">
    <property type="entry name" value="PRD domain"/>
    <property type="match status" value="2"/>
</dbReference>
<dbReference type="InterPro" id="IPR002178">
    <property type="entry name" value="PTS_EIIA_type-2_dom"/>
</dbReference>
<dbReference type="PROSITE" id="PS51099">
    <property type="entry name" value="PTS_EIIB_TYPE_2"/>
    <property type="match status" value="1"/>
</dbReference>
<evidence type="ECO:0000256" key="1">
    <source>
        <dbReference type="ARBA" id="ARBA00022679"/>
    </source>
</evidence>
<feature type="domain" description="PRD" evidence="8">
    <location>
        <begin position="192"/>
        <end position="297"/>
    </location>
</feature>
<dbReference type="PROSITE" id="PS51094">
    <property type="entry name" value="PTS_EIIA_TYPE_2"/>
    <property type="match status" value="1"/>
</dbReference>
<dbReference type="InterPro" id="IPR013196">
    <property type="entry name" value="HTH_11"/>
</dbReference>
<keyword evidence="2" id="KW-0677">Repeat</keyword>
<dbReference type="CDD" id="cd05568">
    <property type="entry name" value="PTS_IIB_bgl_like"/>
    <property type="match status" value="1"/>
</dbReference>
<dbReference type="RefSeq" id="WP_135328057.1">
    <property type="nucleotide sequence ID" value="NZ_SRJC01000003.1"/>
</dbReference>
<evidence type="ECO:0000259" key="7">
    <source>
        <dbReference type="PROSITE" id="PS51099"/>
    </source>
</evidence>
<dbReference type="Pfam" id="PF05043">
    <property type="entry name" value="Mga"/>
    <property type="match status" value="1"/>
</dbReference>
<keyword evidence="4" id="KW-0010">Activator</keyword>
<name>A0A4Z0GX74_9BACI</name>
<evidence type="ECO:0000256" key="3">
    <source>
        <dbReference type="ARBA" id="ARBA00023015"/>
    </source>
</evidence>
<dbReference type="CDD" id="cd00211">
    <property type="entry name" value="PTS_IIA_fru"/>
    <property type="match status" value="1"/>
</dbReference>
<reference evidence="9 10" key="1">
    <citation type="journal article" date="2003" name="Int. J. Syst. Evol. Microbiol.">
        <title>Halobacillus salinus sp. nov., isolated from a salt lake on the coast of the East Sea in Korea.</title>
        <authorList>
            <person name="Yoon J.H."/>
            <person name="Kang K.H."/>
            <person name="Park Y.H."/>
        </authorList>
    </citation>
    <scope>NUCLEOTIDE SEQUENCE [LARGE SCALE GENOMIC DNA]</scope>
    <source>
        <strain evidence="9 10">HSL-3</strain>
    </source>
</reference>
<dbReference type="InterPro" id="IPR036634">
    <property type="entry name" value="PRD_sf"/>
</dbReference>
<evidence type="ECO:0000256" key="5">
    <source>
        <dbReference type="ARBA" id="ARBA00023163"/>
    </source>
</evidence>
<evidence type="ECO:0000313" key="10">
    <source>
        <dbReference type="Proteomes" id="UP000297982"/>
    </source>
</evidence>
<evidence type="ECO:0000259" key="8">
    <source>
        <dbReference type="PROSITE" id="PS51372"/>
    </source>
</evidence>
<dbReference type="GO" id="GO:0006355">
    <property type="term" value="P:regulation of DNA-templated transcription"/>
    <property type="evidence" value="ECO:0007669"/>
    <property type="project" value="InterPro"/>
</dbReference>
<dbReference type="InterPro" id="IPR036095">
    <property type="entry name" value="PTS_EIIB-like_sf"/>
</dbReference>
<dbReference type="SUPFAM" id="SSF52794">
    <property type="entry name" value="PTS system IIB component-like"/>
    <property type="match status" value="1"/>
</dbReference>
<evidence type="ECO:0000256" key="2">
    <source>
        <dbReference type="ARBA" id="ARBA00022737"/>
    </source>
</evidence>
<dbReference type="GO" id="GO:0009401">
    <property type="term" value="P:phosphoenolpyruvate-dependent sugar phosphotransferase system"/>
    <property type="evidence" value="ECO:0007669"/>
    <property type="project" value="InterPro"/>
</dbReference>
<feature type="domain" description="PTS EIIA type-2" evidence="6">
    <location>
        <begin position="553"/>
        <end position="696"/>
    </location>
</feature>
<dbReference type="Gene3D" id="3.40.930.10">
    <property type="entry name" value="Mannitol-specific EII, Chain A"/>
    <property type="match status" value="1"/>
</dbReference>
<dbReference type="PROSITE" id="PS00372">
    <property type="entry name" value="PTS_EIIA_TYPE_2_HIS"/>
    <property type="match status" value="1"/>
</dbReference>
<dbReference type="PANTHER" id="PTHR30185">
    <property type="entry name" value="CRYPTIC BETA-GLUCOSIDE BGL OPERON ANTITERMINATOR"/>
    <property type="match status" value="1"/>
</dbReference>
<dbReference type="AlphaFoldDB" id="A0A4Z0GX74"/>
<dbReference type="Pfam" id="PF00359">
    <property type="entry name" value="PTS_EIIA_2"/>
    <property type="match status" value="1"/>
</dbReference>
<proteinExistence type="predicted"/>
<dbReference type="Gene3D" id="3.40.50.2300">
    <property type="match status" value="1"/>
</dbReference>
<dbReference type="SUPFAM" id="SSF46785">
    <property type="entry name" value="Winged helix' DNA-binding domain"/>
    <property type="match status" value="1"/>
</dbReference>
<dbReference type="InterPro" id="IPR007737">
    <property type="entry name" value="Mga_HTH"/>
</dbReference>
<protein>
    <submittedName>
        <fullName evidence="9">BglG family transcription antiterminator</fullName>
    </submittedName>
</protein>
<dbReference type="Pfam" id="PF08279">
    <property type="entry name" value="HTH_11"/>
    <property type="match status" value="1"/>
</dbReference>
<dbReference type="Pfam" id="PF00874">
    <property type="entry name" value="PRD"/>
    <property type="match status" value="2"/>
</dbReference>
<dbReference type="STRING" id="192814.GCA_900166575_03256"/>
<accession>A0A4Z0GX74</accession>
<dbReference type="PANTHER" id="PTHR30185:SF9">
    <property type="entry name" value="MANNITOL-SPECIFIC PHOSPHOTRANSFERASE ENZYME IIA COMPONENT"/>
    <property type="match status" value="1"/>
</dbReference>
<dbReference type="SUPFAM" id="SSF55804">
    <property type="entry name" value="Phoshotransferase/anion transport protein"/>
    <property type="match status" value="1"/>
</dbReference>
<gene>
    <name evidence="9" type="ORF">E4663_13910</name>
</gene>
<dbReference type="InterPro" id="IPR013011">
    <property type="entry name" value="PTS_EIIB_2"/>
</dbReference>
<comment type="caution">
    <text evidence="9">The sequence shown here is derived from an EMBL/GenBank/DDBJ whole genome shotgun (WGS) entry which is preliminary data.</text>
</comment>
<evidence type="ECO:0000313" key="9">
    <source>
        <dbReference type="EMBL" id="TGB02429.1"/>
    </source>
</evidence>
<dbReference type="InterPro" id="IPR011608">
    <property type="entry name" value="PRD"/>
</dbReference>
<dbReference type="Pfam" id="PF02302">
    <property type="entry name" value="PTS_IIB"/>
    <property type="match status" value="1"/>
</dbReference>
<dbReference type="Proteomes" id="UP000297982">
    <property type="component" value="Unassembled WGS sequence"/>
</dbReference>
<dbReference type="SUPFAM" id="SSF63520">
    <property type="entry name" value="PTS-regulatory domain, PRD"/>
    <property type="match status" value="2"/>
</dbReference>
<dbReference type="InterPro" id="IPR016152">
    <property type="entry name" value="PTrfase/Anion_transptr"/>
</dbReference>
<dbReference type="GO" id="GO:0008982">
    <property type="term" value="F:protein-N(PI)-phosphohistidine-sugar phosphotransferase activity"/>
    <property type="evidence" value="ECO:0007669"/>
    <property type="project" value="InterPro"/>
</dbReference>
<keyword evidence="5" id="KW-0804">Transcription</keyword>
<dbReference type="InterPro" id="IPR003501">
    <property type="entry name" value="PTS_EIIB_2/3"/>
</dbReference>
<sequence length="700" mass="81110">MMLDNRSMHLLSILQHSSTPLSMKQLVEQMNVSQRTIYYDLERINDWLKEKSLPPVQRDRGKGLFLQTESKEIINEPAPQQKWHYHFSPEERRLLISASLLMQPEQASMQHWMEITWVSRGTVANDVKQVKKEFANSGLDLSYKKNTGYQLEGPEETKRRYLSDLFSTVLSQSESDTIRSEIQKMVWNTESKSDDLNRETVKQLLFETEKDMGMTFTDAMVEALALQVVTMLSRIKEQQLVTVNPEEKEVLSQTKAYQGAVHLSKSLQEHFDMEIPTEETYFLTMALLGSKVHHDEFPERTEEELKGLRQVIQRMIHDFQTYACVVFDNVKELENNLMAHLKPTYYRLKYNVTPSNEWSSQIKEKYSEIYRLTQRTIYHLEYFVGTSIPEEEIAYIAIHFGGWLTREKKQVETRYKAVIVCENGIGTSNMVKTQLENMVIGLEITATLSIREFHEFKEPVDVIFSTNYIKPKETPVIHVPVIMKNHDKEHVLKQMNELFENPSNAMSKNEKLLALVEKHATIHNKDALLEDLDLFFEQKTPTRKELDQPMLTDLLVSENIAVRDSVSDWEEAVRLASAPLLEQHAIEESYVEAMIQSVKELGPYIVIAPRIAIPHARPEAGVNKLSMSLLRLKEPVWFSEKEKHKAQLIFVLAAIDNQTHLKALSQLTEILSSEESITKLIESDDQQEIVDLIQNQLVEQ</sequence>
<feature type="domain" description="PTS EIIB type-2" evidence="7">
    <location>
        <begin position="415"/>
        <end position="503"/>
    </location>
</feature>
<dbReference type="InterPro" id="IPR036388">
    <property type="entry name" value="WH-like_DNA-bd_sf"/>
</dbReference>
<feature type="domain" description="PRD" evidence="8">
    <location>
        <begin position="303"/>
        <end position="410"/>
    </location>
</feature>